<dbReference type="Pfam" id="PF10049">
    <property type="entry name" value="DUF2283"/>
    <property type="match status" value="1"/>
</dbReference>
<comment type="caution">
    <text evidence="2">The sequence shown here is derived from an EMBL/GenBank/DDBJ whole genome shotgun (WGS) entry which is preliminary data.</text>
</comment>
<evidence type="ECO:0000313" key="2">
    <source>
        <dbReference type="EMBL" id="RSB62406.1"/>
    </source>
</evidence>
<dbReference type="Proteomes" id="UP000518315">
    <property type="component" value="Unassembled WGS sequence"/>
</dbReference>
<evidence type="ECO:0000313" key="1">
    <source>
        <dbReference type="EMBL" id="MBB3138547.1"/>
    </source>
</evidence>
<accession>A0A3R9AXC4</accession>
<keyword evidence="4" id="KW-1185">Reference proteome</keyword>
<protein>
    <submittedName>
        <fullName evidence="2">DUF2283 domain-containing protein</fullName>
    </submittedName>
    <submittedName>
        <fullName evidence="1">Uncharacterized protein YuzE</fullName>
    </submittedName>
</protein>
<dbReference type="EMBL" id="JACHXH010000034">
    <property type="protein sequence ID" value="MBB3138547.1"/>
    <property type="molecule type" value="Genomic_DNA"/>
</dbReference>
<sequence>MRDNYVHLDGDEQDVFYVYLPNHPGKEIPGVVRSSMRLRDLSAELDRADLLQLFGETDVVLDCGEDGRLIGIEIVT</sequence>
<reference evidence="1 4" key="2">
    <citation type="submission" date="2020-08" db="EMBL/GenBank/DDBJ databases">
        <title>Genomic Encyclopedia of Type Strains, Phase III (KMG-III): the genomes of soil and plant-associated and newly described type strains.</title>
        <authorList>
            <person name="Whitman W."/>
        </authorList>
    </citation>
    <scope>NUCLEOTIDE SEQUENCE [LARGE SCALE GENOMIC DNA]</scope>
    <source>
        <strain evidence="1 4">CECT 4113</strain>
    </source>
</reference>
<dbReference type="EMBL" id="RJJT01000031">
    <property type="protein sequence ID" value="RSB62406.1"/>
    <property type="molecule type" value="Genomic_DNA"/>
</dbReference>
<evidence type="ECO:0000313" key="4">
    <source>
        <dbReference type="Proteomes" id="UP000518315"/>
    </source>
</evidence>
<reference evidence="2 3" key="1">
    <citation type="submission" date="2018-11" db="EMBL/GenBank/DDBJ databases">
        <authorList>
            <person name="Huo Y."/>
        </authorList>
    </citation>
    <scope>NUCLEOTIDE SEQUENCE [LARGE SCALE GENOMIC DNA]</scope>
    <source>
        <strain evidence="2 3">DSM 30132</strain>
    </source>
</reference>
<dbReference type="Proteomes" id="UP000277279">
    <property type="component" value="Unassembled WGS sequence"/>
</dbReference>
<dbReference type="OrthoDB" id="9799670at2"/>
<organism evidence="2 3">
    <name type="scientific">Rhizobium pisi</name>
    <dbReference type="NCBI Taxonomy" id="574561"/>
    <lineage>
        <taxon>Bacteria</taxon>
        <taxon>Pseudomonadati</taxon>
        <taxon>Pseudomonadota</taxon>
        <taxon>Alphaproteobacteria</taxon>
        <taxon>Hyphomicrobiales</taxon>
        <taxon>Rhizobiaceae</taxon>
        <taxon>Rhizobium/Agrobacterium group</taxon>
        <taxon>Rhizobium</taxon>
    </lineage>
</organism>
<dbReference type="AlphaFoldDB" id="A0A3R9AXC4"/>
<evidence type="ECO:0000313" key="3">
    <source>
        <dbReference type="Proteomes" id="UP000277279"/>
    </source>
</evidence>
<dbReference type="RefSeq" id="WP_125850157.1">
    <property type="nucleotide sequence ID" value="NZ_JACHXH010000034.1"/>
</dbReference>
<proteinExistence type="predicted"/>
<dbReference type="InterPro" id="IPR019270">
    <property type="entry name" value="DUF2283"/>
</dbReference>
<gene>
    <name evidence="2" type="ORF">EFD55_29610</name>
    <name evidence="1" type="ORF">FHS26_006325</name>
</gene>
<name>A0A3R9AXC4_9HYPH</name>